<dbReference type="InterPro" id="IPR051393">
    <property type="entry name" value="ABC_transporter_permease"/>
</dbReference>
<dbReference type="InterPro" id="IPR035906">
    <property type="entry name" value="MetI-like_sf"/>
</dbReference>
<dbReference type="Gene3D" id="1.10.3720.10">
    <property type="entry name" value="MetI-like"/>
    <property type="match status" value="1"/>
</dbReference>
<evidence type="ECO:0000256" key="2">
    <source>
        <dbReference type="ARBA" id="ARBA00022448"/>
    </source>
</evidence>
<feature type="transmembrane region" description="Helical" evidence="7">
    <location>
        <begin position="165"/>
        <end position="187"/>
    </location>
</feature>
<accession>A0AB73T241</accession>
<evidence type="ECO:0000313" key="10">
    <source>
        <dbReference type="Proteomes" id="UP000245412"/>
    </source>
</evidence>
<dbReference type="AlphaFoldDB" id="A0AB73T241"/>
<feature type="domain" description="ABC transmembrane type-1" evidence="8">
    <location>
        <begin position="75"/>
        <end position="291"/>
    </location>
</feature>
<keyword evidence="6 7" id="KW-0472">Membrane</keyword>
<keyword evidence="3" id="KW-1003">Cell membrane</keyword>
<dbReference type="GO" id="GO:0005886">
    <property type="term" value="C:plasma membrane"/>
    <property type="evidence" value="ECO:0007669"/>
    <property type="project" value="UniProtKB-SubCell"/>
</dbReference>
<keyword evidence="4 7" id="KW-0812">Transmembrane</keyword>
<evidence type="ECO:0000256" key="4">
    <source>
        <dbReference type="ARBA" id="ARBA00022692"/>
    </source>
</evidence>
<proteinExistence type="inferred from homology"/>
<dbReference type="EMBL" id="QGGY01000009">
    <property type="protein sequence ID" value="PWJ74331.1"/>
    <property type="molecule type" value="Genomic_DNA"/>
</dbReference>
<dbReference type="RefSeq" id="WP_109747218.1">
    <property type="nucleotide sequence ID" value="NZ_CABJAT010000003.1"/>
</dbReference>
<evidence type="ECO:0000259" key="8">
    <source>
        <dbReference type="PROSITE" id="PS50928"/>
    </source>
</evidence>
<feature type="transmembrane region" description="Helical" evidence="7">
    <location>
        <begin position="20"/>
        <end position="38"/>
    </location>
</feature>
<evidence type="ECO:0000256" key="6">
    <source>
        <dbReference type="ARBA" id="ARBA00023136"/>
    </source>
</evidence>
<comment type="caution">
    <text evidence="9">The sequence shown here is derived from an EMBL/GenBank/DDBJ whole genome shotgun (WGS) entry which is preliminary data.</text>
</comment>
<dbReference type="PROSITE" id="PS50928">
    <property type="entry name" value="ABC_TM1"/>
    <property type="match status" value="1"/>
</dbReference>
<feature type="transmembrane region" description="Helical" evidence="7">
    <location>
        <begin position="214"/>
        <end position="236"/>
    </location>
</feature>
<gene>
    <name evidence="9" type="ORF">C7383_10967</name>
</gene>
<feature type="transmembrane region" description="Helical" evidence="7">
    <location>
        <begin position="112"/>
        <end position="133"/>
    </location>
</feature>
<dbReference type="Pfam" id="PF00528">
    <property type="entry name" value="BPD_transp_1"/>
    <property type="match status" value="1"/>
</dbReference>
<dbReference type="SUPFAM" id="SSF160964">
    <property type="entry name" value="MalF N-terminal region-like"/>
    <property type="match status" value="1"/>
</dbReference>
<feature type="transmembrane region" description="Helical" evidence="7">
    <location>
        <begin position="272"/>
        <end position="294"/>
    </location>
</feature>
<sequence length="302" mass="33832">MNKAVKSRKNSRIKGIQMFLMLLPMLVLFFLFCAYPLFDSIYLSFTKYNGFTEPVFNGLANYKRLFSDSSWWRAVLNTFELTVMAYVIQIPLSLLLAILVNSKIKGQNFFRTIIFLPNVTSTAIIGIIFFFMFSSYNGIVNGMLQGAGLINRPVEWLGNVTSAKLIIILLNTWSQVGYLMILFLAAIQKIPTELYESATLDGASKWQQFKCVTLPMLGQMFQVISMMCILNGFQLFDSVKVLTGGGPGNQTSVMALYIYNYFFNSTGAQQGYASAVSVCATFITAAVGALYFLVTSKKFKEN</sequence>
<dbReference type="SUPFAM" id="SSF161098">
    <property type="entry name" value="MetI-like"/>
    <property type="match status" value="1"/>
</dbReference>
<keyword evidence="10" id="KW-1185">Reference proteome</keyword>
<evidence type="ECO:0000256" key="3">
    <source>
        <dbReference type="ARBA" id="ARBA00022475"/>
    </source>
</evidence>
<dbReference type="PANTHER" id="PTHR30193:SF37">
    <property type="entry name" value="INNER MEMBRANE ABC TRANSPORTER PERMEASE PROTEIN YCJO"/>
    <property type="match status" value="1"/>
</dbReference>
<dbReference type="InterPro" id="IPR000515">
    <property type="entry name" value="MetI-like"/>
</dbReference>
<organism evidence="9 10">
    <name type="scientific">Murimonas intestini</name>
    <dbReference type="NCBI Taxonomy" id="1337051"/>
    <lineage>
        <taxon>Bacteria</taxon>
        <taxon>Bacillati</taxon>
        <taxon>Bacillota</taxon>
        <taxon>Clostridia</taxon>
        <taxon>Lachnospirales</taxon>
        <taxon>Lachnospiraceae</taxon>
        <taxon>Murimonas</taxon>
    </lineage>
</organism>
<name>A0AB73T241_9FIRM</name>
<dbReference type="GO" id="GO:0055085">
    <property type="term" value="P:transmembrane transport"/>
    <property type="evidence" value="ECO:0007669"/>
    <property type="project" value="InterPro"/>
</dbReference>
<evidence type="ECO:0000256" key="1">
    <source>
        <dbReference type="ARBA" id="ARBA00004651"/>
    </source>
</evidence>
<evidence type="ECO:0000256" key="7">
    <source>
        <dbReference type="RuleBase" id="RU363032"/>
    </source>
</evidence>
<keyword evidence="2 7" id="KW-0813">Transport</keyword>
<reference evidence="9 10" key="1">
    <citation type="submission" date="2018-05" db="EMBL/GenBank/DDBJ databases">
        <authorList>
            <person name="Goeker M."/>
            <person name="Huntemann M."/>
            <person name="Clum A."/>
            <person name="Pillay M."/>
            <person name="Palaniappan K."/>
            <person name="Varghese N."/>
            <person name="Mikhailova N."/>
            <person name="Stamatis D."/>
            <person name="Reddy T."/>
            <person name="Daum C."/>
            <person name="Shapiro N."/>
            <person name="Ivanova N."/>
            <person name="Kyrpides N."/>
            <person name="Woyke T."/>
        </authorList>
    </citation>
    <scope>NUCLEOTIDE SEQUENCE [LARGE SCALE GENOMIC DNA]</scope>
    <source>
        <strain evidence="9 10">DSM 26524</strain>
    </source>
</reference>
<evidence type="ECO:0000313" key="9">
    <source>
        <dbReference type="EMBL" id="PWJ74331.1"/>
    </source>
</evidence>
<comment type="subcellular location">
    <subcellularLocation>
        <location evidence="1 7">Cell membrane</location>
        <topology evidence="1 7">Multi-pass membrane protein</topology>
    </subcellularLocation>
</comment>
<feature type="transmembrane region" description="Helical" evidence="7">
    <location>
        <begin position="81"/>
        <end position="100"/>
    </location>
</feature>
<comment type="similarity">
    <text evidence="7">Belongs to the binding-protein-dependent transport system permease family.</text>
</comment>
<dbReference type="Proteomes" id="UP000245412">
    <property type="component" value="Unassembled WGS sequence"/>
</dbReference>
<dbReference type="CDD" id="cd06261">
    <property type="entry name" value="TM_PBP2"/>
    <property type="match status" value="1"/>
</dbReference>
<evidence type="ECO:0000256" key="5">
    <source>
        <dbReference type="ARBA" id="ARBA00022989"/>
    </source>
</evidence>
<keyword evidence="5 7" id="KW-1133">Transmembrane helix</keyword>
<protein>
    <submittedName>
        <fullName evidence="9">Raffinose/stachyose/melibiose transport system permease protein</fullName>
    </submittedName>
</protein>
<dbReference type="PANTHER" id="PTHR30193">
    <property type="entry name" value="ABC TRANSPORTER PERMEASE PROTEIN"/>
    <property type="match status" value="1"/>
</dbReference>